<dbReference type="InterPro" id="IPR006913">
    <property type="entry name" value="CENP-V/GFA"/>
</dbReference>
<dbReference type="EMBL" id="BSNS01000022">
    <property type="protein sequence ID" value="GLQ57110.1"/>
    <property type="molecule type" value="Genomic_DNA"/>
</dbReference>
<evidence type="ECO:0000313" key="6">
    <source>
        <dbReference type="Proteomes" id="UP001156691"/>
    </source>
</evidence>
<dbReference type="Gene3D" id="2.170.150.70">
    <property type="match status" value="1"/>
</dbReference>
<evidence type="ECO:0000256" key="2">
    <source>
        <dbReference type="ARBA" id="ARBA00022723"/>
    </source>
</evidence>
<dbReference type="InterPro" id="IPR011057">
    <property type="entry name" value="Mss4-like_sf"/>
</dbReference>
<accession>A0ABQ5WAH6</accession>
<dbReference type="PANTHER" id="PTHR28620">
    <property type="entry name" value="CENTROMERE PROTEIN V"/>
    <property type="match status" value="1"/>
</dbReference>
<feature type="domain" description="CENP-V/GFA" evidence="4">
    <location>
        <begin position="3"/>
        <end position="109"/>
    </location>
</feature>
<evidence type="ECO:0000256" key="1">
    <source>
        <dbReference type="ARBA" id="ARBA00005495"/>
    </source>
</evidence>
<name>A0ABQ5WAH6_9HYPH</name>
<evidence type="ECO:0000313" key="5">
    <source>
        <dbReference type="EMBL" id="GLQ57110.1"/>
    </source>
</evidence>
<keyword evidence="3" id="KW-0862">Zinc</keyword>
<protein>
    <recommendedName>
        <fullName evidence="4">CENP-V/GFA domain-containing protein</fullName>
    </recommendedName>
</protein>
<keyword evidence="6" id="KW-1185">Reference proteome</keyword>
<dbReference type="RefSeq" id="WP_284342482.1">
    <property type="nucleotide sequence ID" value="NZ_BSNS01000022.1"/>
</dbReference>
<evidence type="ECO:0000259" key="4">
    <source>
        <dbReference type="PROSITE" id="PS51891"/>
    </source>
</evidence>
<evidence type="ECO:0000256" key="3">
    <source>
        <dbReference type="ARBA" id="ARBA00022833"/>
    </source>
</evidence>
<sequence length="115" mass="12753">MSVTVSCHCGRIRLEVSAELTEVVECNCSLCVRSGFLHWYVQPDQVKFLTENQGASTYWWRSATGGQHFCANCGTAILRTSTEYPPPVSVNARCIEGVELASLTIHQFDGKHAYP</sequence>
<proteinExistence type="inferred from homology"/>
<dbReference type="SUPFAM" id="SSF51316">
    <property type="entry name" value="Mss4-like"/>
    <property type="match status" value="1"/>
</dbReference>
<dbReference type="InterPro" id="IPR052355">
    <property type="entry name" value="CENP-V-like"/>
</dbReference>
<organism evidence="5 6">
    <name type="scientific">Devosia nitrariae</name>
    <dbReference type="NCBI Taxonomy" id="2071872"/>
    <lineage>
        <taxon>Bacteria</taxon>
        <taxon>Pseudomonadati</taxon>
        <taxon>Pseudomonadota</taxon>
        <taxon>Alphaproteobacteria</taxon>
        <taxon>Hyphomicrobiales</taxon>
        <taxon>Devosiaceae</taxon>
        <taxon>Devosia</taxon>
    </lineage>
</organism>
<dbReference type="PANTHER" id="PTHR28620:SF1">
    <property type="entry name" value="CENP-V_GFA DOMAIN-CONTAINING PROTEIN"/>
    <property type="match status" value="1"/>
</dbReference>
<comment type="caution">
    <text evidence="5">The sequence shown here is derived from an EMBL/GenBank/DDBJ whole genome shotgun (WGS) entry which is preliminary data.</text>
</comment>
<gene>
    <name evidence="5" type="ORF">GCM10010862_43690</name>
</gene>
<comment type="similarity">
    <text evidence="1">Belongs to the Gfa family.</text>
</comment>
<dbReference type="PROSITE" id="PS51891">
    <property type="entry name" value="CENP_V_GFA"/>
    <property type="match status" value="1"/>
</dbReference>
<reference evidence="6" key="1">
    <citation type="journal article" date="2019" name="Int. J. Syst. Evol. Microbiol.">
        <title>The Global Catalogue of Microorganisms (GCM) 10K type strain sequencing project: providing services to taxonomists for standard genome sequencing and annotation.</title>
        <authorList>
            <consortium name="The Broad Institute Genomics Platform"/>
            <consortium name="The Broad Institute Genome Sequencing Center for Infectious Disease"/>
            <person name="Wu L."/>
            <person name="Ma J."/>
        </authorList>
    </citation>
    <scope>NUCLEOTIDE SEQUENCE [LARGE SCALE GENOMIC DNA]</scope>
    <source>
        <strain evidence="6">NBRC 112416</strain>
    </source>
</reference>
<dbReference type="Pfam" id="PF04828">
    <property type="entry name" value="GFA"/>
    <property type="match status" value="1"/>
</dbReference>
<keyword evidence="2" id="KW-0479">Metal-binding</keyword>
<dbReference type="Proteomes" id="UP001156691">
    <property type="component" value="Unassembled WGS sequence"/>
</dbReference>